<reference evidence="12 13" key="1">
    <citation type="submission" date="2023-02" db="EMBL/GenBank/DDBJ databases">
        <title>LHISI_Scaffold_Assembly.</title>
        <authorList>
            <person name="Stuart O.P."/>
            <person name="Cleave R."/>
            <person name="Magrath M.J.L."/>
            <person name="Mikheyev A.S."/>
        </authorList>
    </citation>
    <scope>NUCLEOTIDE SEQUENCE [LARGE SCALE GENOMIC DNA]</scope>
    <source>
        <strain evidence="12">Daus_M_001</strain>
        <tissue evidence="12">Leg muscle</tissue>
    </source>
</reference>
<evidence type="ECO:0000256" key="4">
    <source>
        <dbReference type="ARBA" id="ARBA00022771"/>
    </source>
</evidence>
<feature type="region of interest" description="Disordered" evidence="10">
    <location>
        <begin position="270"/>
        <end position="327"/>
    </location>
</feature>
<keyword evidence="4 9" id="KW-0863">Zinc-finger</keyword>
<feature type="compositionally biased region" description="Low complexity" evidence="10">
    <location>
        <begin position="270"/>
        <end position="281"/>
    </location>
</feature>
<dbReference type="Gene3D" id="3.30.160.60">
    <property type="entry name" value="Classic Zinc Finger"/>
    <property type="match status" value="6"/>
</dbReference>
<comment type="subcellular location">
    <subcellularLocation>
        <location evidence="1">Nucleus</location>
    </subcellularLocation>
</comment>
<keyword evidence="8" id="KW-0539">Nucleus</keyword>
<keyword evidence="7" id="KW-0804">Transcription</keyword>
<accession>A0ABQ9GKF4</accession>
<dbReference type="SMART" id="SM00355">
    <property type="entry name" value="ZnF_C2H2"/>
    <property type="match status" value="7"/>
</dbReference>
<feature type="domain" description="C2H2-type" evidence="11">
    <location>
        <begin position="57"/>
        <end position="84"/>
    </location>
</feature>
<keyword evidence="5" id="KW-0862">Zinc</keyword>
<dbReference type="PROSITE" id="PS00028">
    <property type="entry name" value="ZINC_FINGER_C2H2_1"/>
    <property type="match status" value="7"/>
</dbReference>
<evidence type="ECO:0000256" key="10">
    <source>
        <dbReference type="SAM" id="MobiDB-lite"/>
    </source>
</evidence>
<evidence type="ECO:0000256" key="9">
    <source>
        <dbReference type="PROSITE-ProRule" id="PRU00042"/>
    </source>
</evidence>
<dbReference type="InterPro" id="IPR050636">
    <property type="entry name" value="C2H2-ZF_domain-containing"/>
</dbReference>
<dbReference type="PANTHER" id="PTHR47772">
    <property type="entry name" value="ZINC FINGER PROTEIN 200"/>
    <property type="match status" value="1"/>
</dbReference>
<evidence type="ECO:0000256" key="5">
    <source>
        <dbReference type="ARBA" id="ARBA00022833"/>
    </source>
</evidence>
<feature type="domain" description="C2H2-type" evidence="11">
    <location>
        <begin position="115"/>
        <end position="142"/>
    </location>
</feature>
<evidence type="ECO:0000256" key="2">
    <source>
        <dbReference type="ARBA" id="ARBA00022723"/>
    </source>
</evidence>
<protein>
    <recommendedName>
        <fullName evidence="11">C2H2-type domain-containing protein</fullName>
    </recommendedName>
</protein>
<organism evidence="12 13">
    <name type="scientific">Dryococelus australis</name>
    <dbReference type="NCBI Taxonomy" id="614101"/>
    <lineage>
        <taxon>Eukaryota</taxon>
        <taxon>Metazoa</taxon>
        <taxon>Ecdysozoa</taxon>
        <taxon>Arthropoda</taxon>
        <taxon>Hexapoda</taxon>
        <taxon>Insecta</taxon>
        <taxon>Pterygota</taxon>
        <taxon>Neoptera</taxon>
        <taxon>Polyneoptera</taxon>
        <taxon>Phasmatodea</taxon>
        <taxon>Verophasmatodea</taxon>
        <taxon>Anareolatae</taxon>
        <taxon>Phasmatidae</taxon>
        <taxon>Eurycanthinae</taxon>
        <taxon>Dryococelus</taxon>
    </lineage>
</organism>
<evidence type="ECO:0000256" key="1">
    <source>
        <dbReference type="ARBA" id="ARBA00004123"/>
    </source>
</evidence>
<dbReference type="Pfam" id="PF00096">
    <property type="entry name" value="zf-C2H2"/>
    <property type="match status" value="4"/>
</dbReference>
<proteinExistence type="predicted"/>
<feature type="domain" description="C2H2-type" evidence="11">
    <location>
        <begin position="201"/>
        <end position="228"/>
    </location>
</feature>
<sequence length="327" mass="36828">MMRLWQAATLHVFAPLEPFEELCSLPNLPSQIHLTKFLLVWCVNCRCHVKIEPGTEHVCEECGEAFASSSELLSHSESHSRYQPHRCMLCGECFDDAAGVSSHIRRKHGKAIPSNTCTLCGKTCKDRRSLQKHSWVHSAERSFQCLKCNKRFHSRARLKRHMTSHRDKAVSCEVCGEEFPDGRALINHRHSHNKDVSARQFSCVECGKTFGSRSSQQIHARIHTGERPYGCRYCWKAFADGGTLRKHERIHTGEKPYACVVCPRAFNQRSTSSTTTDVSDTLPTLQAPPPPSPRAESQQAAQTSETPSATDEARSRNAHQRLNALQP</sequence>
<evidence type="ECO:0000313" key="13">
    <source>
        <dbReference type="Proteomes" id="UP001159363"/>
    </source>
</evidence>
<evidence type="ECO:0000313" key="12">
    <source>
        <dbReference type="EMBL" id="KAJ8872487.1"/>
    </source>
</evidence>
<feature type="domain" description="C2H2-type" evidence="11">
    <location>
        <begin position="170"/>
        <end position="197"/>
    </location>
</feature>
<feature type="domain" description="C2H2-type" evidence="11">
    <location>
        <begin position="85"/>
        <end position="113"/>
    </location>
</feature>
<keyword evidence="3" id="KW-0677">Repeat</keyword>
<evidence type="ECO:0000256" key="3">
    <source>
        <dbReference type="ARBA" id="ARBA00022737"/>
    </source>
</evidence>
<keyword evidence="13" id="KW-1185">Reference proteome</keyword>
<evidence type="ECO:0000259" key="11">
    <source>
        <dbReference type="PROSITE" id="PS50157"/>
    </source>
</evidence>
<keyword evidence="6" id="KW-0805">Transcription regulation</keyword>
<feature type="domain" description="C2H2-type" evidence="11">
    <location>
        <begin position="143"/>
        <end position="170"/>
    </location>
</feature>
<name>A0ABQ9GKF4_9NEOP</name>
<keyword evidence="2" id="KW-0479">Metal-binding</keyword>
<dbReference type="PROSITE" id="PS50157">
    <property type="entry name" value="ZINC_FINGER_C2H2_2"/>
    <property type="match status" value="7"/>
</dbReference>
<evidence type="ECO:0000256" key="6">
    <source>
        <dbReference type="ARBA" id="ARBA00023015"/>
    </source>
</evidence>
<feature type="domain" description="C2H2-type" evidence="11">
    <location>
        <begin position="229"/>
        <end position="256"/>
    </location>
</feature>
<evidence type="ECO:0000256" key="7">
    <source>
        <dbReference type="ARBA" id="ARBA00023163"/>
    </source>
</evidence>
<dbReference type="EMBL" id="JARBHB010000011">
    <property type="protein sequence ID" value="KAJ8872487.1"/>
    <property type="molecule type" value="Genomic_DNA"/>
</dbReference>
<dbReference type="InterPro" id="IPR013087">
    <property type="entry name" value="Znf_C2H2_type"/>
</dbReference>
<comment type="caution">
    <text evidence="12">The sequence shown here is derived from an EMBL/GenBank/DDBJ whole genome shotgun (WGS) entry which is preliminary data.</text>
</comment>
<dbReference type="PANTHER" id="PTHR47772:SF13">
    <property type="entry name" value="GASTRULA ZINC FINGER PROTEIN XLCGF49.1-LIKE-RELATED"/>
    <property type="match status" value="1"/>
</dbReference>
<dbReference type="SUPFAM" id="SSF57667">
    <property type="entry name" value="beta-beta-alpha zinc fingers"/>
    <property type="match status" value="4"/>
</dbReference>
<dbReference type="Proteomes" id="UP001159363">
    <property type="component" value="Chromosome 10"/>
</dbReference>
<gene>
    <name evidence="12" type="ORF">PR048_026093</name>
</gene>
<dbReference type="InterPro" id="IPR036236">
    <property type="entry name" value="Znf_C2H2_sf"/>
</dbReference>
<evidence type="ECO:0000256" key="8">
    <source>
        <dbReference type="ARBA" id="ARBA00023242"/>
    </source>
</evidence>